<name>A0ABV3HDP4_9ACTN</name>
<dbReference type="Proteomes" id="UP001552427">
    <property type="component" value="Unassembled WGS sequence"/>
</dbReference>
<dbReference type="Pfam" id="PF01979">
    <property type="entry name" value="Amidohydro_1"/>
    <property type="match status" value="1"/>
</dbReference>
<comment type="caution">
    <text evidence="7">The sequence shown here is derived from an EMBL/GenBank/DDBJ whole genome shotgun (WGS) entry which is preliminary data.</text>
</comment>
<feature type="region of interest" description="Disordered" evidence="5">
    <location>
        <begin position="457"/>
        <end position="476"/>
    </location>
</feature>
<dbReference type="InterPro" id="IPR011059">
    <property type="entry name" value="Metal-dep_hydrolase_composite"/>
</dbReference>
<dbReference type="RefSeq" id="WP_364457753.1">
    <property type="nucleotide sequence ID" value="NZ_JBFARM010000011.1"/>
</dbReference>
<dbReference type="Gene3D" id="2.30.40.10">
    <property type="entry name" value="Urease, subunit C, domain 1"/>
    <property type="match status" value="1"/>
</dbReference>
<dbReference type="SUPFAM" id="SSF51556">
    <property type="entry name" value="Metallo-dependent hydrolases"/>
    <property type="match status" value="1"/>
</dbReference>
<feature type="domain" description="Amidohydrolase-related" evidence="6">
    <location>
        <begin position="57"/>
        <end position="448"/>
    </location>
</feature>
<gene>
    <name evidence="7" type="primary">hydA</name>
    <name evidence="7" type="ORF">AB0K40_34405</name>
</gene>
<comment type="similarity">
    <text evidence="2">Belongs to the metallo-dependent hydrolases superfamily. Hydantoinase/dihydropyrimidinase family.</text>
</comment>
<keyword evidence="3" id="KW-0479">Metal-binding</keyword>
<dbReference type="PANTHER" id="PTHR11647">
    <property type="entry name" value="HYDRANTOINASE/DIHYDROPYRIMIDINASE FAMILY MEMBER"/>
    <property type="match status" value="1"/>
</dbReference>
<dbReference type="Gene3D" id="3.20.20.140">
    <property type="entry name" value="Metal-dependent hydrolases"/>
    <property type="match status" value="1"/>
</dbReference>
<dbReference type="EMBL" id="JBFARM010000011">
    <property type="protein sequence ID" value="MEV4290628.1"/>
    <property type="molecule type" value="Genomic_DNA"/>
</dbReference>
<accession>A0ABV3HDP4</accession>
<dbReference type="InterPro" id="IPR006680">
    <property type="entry name" value="Amidohydro-rel"/>
</dbReference>
<sequence length="476" mass="50222">MSDHTHEPVVIRGGTVAEAAWSAPADVFIAGGKVTALAEPGTSAPPGTAEIDAAGMLVLPGGVDPHCHVGFTSGDFTSLDDYRQCTTAAVFGGTTTIVDFAIPRPGQSPADAAHAQRAKAAGGLCDSALHACVVAWDDTVPEQLRSLVADGMPTVKMFTTYRGETMADEDTILKTMSTLRDLGGMVVIHCEANHIIEDTQTRCSHDGRIGAEHMAATRPELAETASVAEVLAIAESLKAPVYFVHQSTPEAVELVAAARRRGLAAWTESVAHHLVLDDGLYAGPAPERFVCCPPLRPRPVVDGLARHLATGEISTIGSDHCCYDVAQKQSRRADVRAMPNGLPGVETRLPVIFSEFVAGGALPATLPATLPVTRFVELTAANPARANGLYPRKGTLMPGADADVAVWDPAARWTITSGALHMATDYTPYEGRAVTGRPRTVLVGGRVVVHDGVLTDPEPRGRHLRARPFTPRGRCA</sequence>
<dbReference type="EC" id="3.5.2.2" evidence="7"/>
<comment type="cofactor">
    <cofactor evidence="1">
        <name>Zn(2+)</name>
        <dbReference type="ChEBI" id="CHEBI:29105"/>
    </cofactor>
</comment>
<evidence type="ECO:0000256" key="2">
    <source>
        <dbReference type="ARBA" id="ARBA00008829"/>
    </source>
</evidence>
<evidence type="ECO:0000256" key="5">
    <source>
        <dbReference type="SAM" id="MobiDB-lite"/>
    </source>
</evidence>
<dbReference type="PANTHER" id="PTHR11647:SF1">
    <property type="entry name" value="COLLAPSIN RESPONSE MEDIATOR PROTEIN"/>
    <property type="match status" value="1"/>
</dbReference>
<evidence type="ECO:0000256" key="1">
    <source>
        <dbReference type="ARBA" id="ARBA00001947"/>
    </source>
</evidence>
<evidence type="ECO:0000313" key="8">
    <source>
        <dbReference type="Proteomes" id="UP001552427"/>
    </source>
</evidence>
<reference evidence="7 8" key="1">
    <citation type="submission" date="2024-06" db="EMBL/GenBank/DDBJ databases">
        <title>The Natural Products Discovery Center: Release of the First 8490 Sequenced Strains for Exploring Actinobacteria Biosynthetic Diversity.</title>
        <authorList>
            <person name="Kalkreuter E."/>
            <person name="Kautsar S.A."/>
            <person name="Yang D."/>
            <person name="Bader C.D."/>
            <person name="Teijaro C.N."/>
            <person name="Fluegel L."/>
            <person name="Davis C.M."/>
            <person name="Simpson J.R."/>
            <person name="Lauterbach L."/>
            <person name="Steele A.D."/>
            <person name="Gui C."/>
            <person name="Meng S."/>
            <person name="Li G."/>
            <person name="Viehrig K."/>
            <person name="Ye F."/>
            <person name="Su P."/>
            <person name="Kiefer A.F."/>
            <person name="Nichols A."/>
            <person name="Cepeda A.J."/>
            <person name="Yan W."/>
            <person name="Fan B."/>
            <person name="Jiang Y."/>
            <person name="Adhikari A."/>
            <person name="Zheng C.-J."/>
            <person name="Schuster L."/>
            <person name="Cowan T.M."/>
            <person name="Smanski M.J."/>
            <person name="Chevrette M.G."/>
            <person name="De Carvalho L.P.S."/>
            <person name="Shen B."/>
        </authorList>
    </citation>
    <scope>NUCLEOTIDE SEQUENCE [LARGE SCALE GENOMIC DNA]</scope>
    <source>
        <strain evidence="7 8">NPDC049574</strain>
    </source>
</reference>
<evidence type="ECO:0000313" key="7">
    <source>
        <dbReference type="EMBL" id="MEV4290628.1"/>
    </source>
</evidence>
<keyword evidence="4 7" id="KW-0378">Hydrolase</keyword>
<dbReference type="GO" id="GO:0004157">
    <property type="term" value="F:dihydropyrimidinase activity"/>
    <property type="evidence" value="ECO:0007669"/>
    <property type="project" value="UniProtKB-EC"/>
</dbReference>
<evidence type="ECO:0000259" key="6">
    <source>
        <dbReference type="Pfam" id="PF01979"/>
    </source>
</evidence>
<protein>
    <submittedName>
        <fullName evidence="7">Dihydropyrimidinase</fullName>
        <ecNumber evidence="7">3.5.2.2</ecNumber>
    </submittedName>
</protein>
<dbReference type="InterPro" id="IPR032466">
    <property type="entry name" value="Metal_Hydrolase"/>
</dbReference>
<dbReference type="SUPFAM" id="SSF51338">
    <property type="entry name" value="Composite domain of metallo-dependent hydrolases"/>
    <property type="match status" value="2"/>
</dbReference>
<dbReference type="NCBIfam" id="TIGR02033">
    <property type="entry name" value="D-hydantoinase"/>
    <property type="match status" value="1"/>
</dbReference>
<proteinExistence type="inferred from homology"/>
<dbReference type="InterPro" id="IPR050378">
    <property type="entry name" value="Metallo-dep_Hydrolases_sf"/>
</dbReference>
<dbReference type="InterPro" id="IPR011778">
    <property type="entry name" value="Hydantoinase/dihydroPyrase"/>
</dbReference>
<keyword evidence="8" id="KW-1185">Reference proteome</keyword>
<organism evidence="7 8">
    <name type="scientific">Nonomuraea bangladeshensis</name>
    <dbReference type="NCBI Taxonomy" id="404385"/>
    <lineage>
        <taxon>Bacteria</taxon>
        <taxon>Bacillati</taxon>
        <taxon>Actinomycetota</taxon>
        <taxon>Actinomycetes</taxon>
        <taxon>Streptosporangiales</taxon>
        <taxon>Streptosporangiaceae</taxon>
        <taxon>Nonomuraea</taxon>
    </lineage>
</organism>
<evidence type="ECO:0000256" key="4">
    <source>
        <dbReference type="ARBA" id="ARBA00022801"/>
    </source>
</evidence>
<evidence type="ECO:0000256" key="3">
    <source>
        <dbReference type="ARBA" id="ARBA00022723"/>
    </source>
</evidence>